<sequence length="451" mass="49336">MTARSESATRMRAYAAALTWAYLFPADAAFHSDDDRLTPVFRSLLEQREPNGRDVQIVWGSSSGRLPRLEDRYGLVAVNCRGISARDLQEAGFTYVRRLAVVPSLAKPRWFVPLDSRAAASAGFRIHTPTNRVGHVKFNAVRAAARLGLPVWYRDTITIAQRAVPPIEQTIQSLFPESALRLTLSTGDLAWPDTARGLRVMAVNLAGEVLAFGKFASSRITQQWLENEAAALKTLTARFGERWSGPRLLSAGEVDGTFALFQTPVEGALVGPELSSAHWRFLASLQDHNRKPVSETALVRTLTERVADLPPLASIFDSAMATLAGVSLPVTITHGDFAPCNVRRVDGSISAFDWENAVLDGLPMVDAVTYRLASIPRNRDTPAEVSVRLIDSVMRGHGEPNGLSRDVIRALAVLALLANIFRSIDLGRSFSDPEVTWVTQIARELAMATSL</sequence>
<dbReference type="Proteomes" id="UP000002027">
    <property type="component" value="Chromosome 2"/>
</dbReference>
<keyword evidence="2" id="KW-1185">Reference proteome</keyword>
<evidence type="ECO:0008006" key="3">
    <source>
        <dbReference type="Google" id="ProtNLM"/>
    </source>
</evidence>
<evidence type="ECO:0000313" key="2">
    <source>
        <dbReference type="Proteomes" id="UP000002027"/>
    </source>
</evidence>
<dbReference type="InterPro" id="IPR011009">
    <property type="entry name" value="Kinase-like_dom_sf"/>
</dbReference>
<reference evidence="1 2" key="2">
    <citation type="journal article" date="2010" name="Stand. Genomic Sci.">
        <title>Complete genome sequence of Desulfohalobium retbaense type strain (HR(100)).</title>
        <authorList>
            <person name="Spring S."/>
            <person name="Nolan M."/>
            <person name="Lapidus A."/>
            <person name="Glavina Del Rio T."/>
            <person name="Copeland A."/>
            <person name="Tice H."/>
            <person name="Cheng J.F."/>
            <person name="Lucas S."/>
            <person name="Land M."/>
            <person name="Chen F."/>
            <person name="Bruce D."/>
            <person name="Goodwin L."/>
            <person name="Pitluck S."/>
            <person name="Ivanova N."/>
            <person name="Mavromatis K."/>
            <person name="Mikhailova N."/>
            <person name="Pati A."/>
            <person name="Chen A."/>
            <person name="Palaniappan K."/>
            <person name="Hauser L."/>
            <person name="Chang Y.J."/>
            <person name="Jeffries C.D."/>
            <person name="Munk C."/>
            <person name="Kiss H."/>
            <person name="Chain P."/>
            <person name="Han C."/>
            <person name="Brettin T."/>
            <person name="Detter J.C."/>
            <person name="Schuler E."/>
            <person name="Goker M."/>
            <person name="Rohde M."/>
            <person name="Bristow J."/>
            <person name="Eisen J.A."/>
            <person name="Markowitz V."/>
            <person name="Hugenholtz P."/>
            <person name="Kyrpides N.C."/>
            <person name="Klenk H.P."/>
        </authorList>
    </citation>
    <scope>NUCLEOTIDE SEQUENCE [LARGE SCALE GENOMIC DNA]</scope>
    <source>
        <strain evidence="2">ATCC 49802 / DSM 20745 / S 6022</strain>
    </source>
</reference>
<organism evidence="1 2">
    <name type="scientific">Sphaerobacter thermophilus (strain ATCC 49802 / DSM 20745 / KCCM 41009 / NCIMB 13125 / S 6022)</name>
    <dbReference type="NCBI Taxonomy" id="479434"/>
    <lineage>
        <taxon>Bacteria</taxon>
        <taxon>Pseudomonadati</taxon>
        <taxon>Thermomicrobiota</taxon>
        <taxon>Thermomicrobia</taxon>
        <taxon>Sphaerobacterales</taxon>
        <taxon>Sphaerobacterineae</taxon>
        <taxon>Sphaerobacteraceae</taxon>
        <taxon>Sphaerobacter</taxon>
    </lineage>
</organism>
<dbReference type="SUPFAM" id="SSF56112">
    <property type="entry name" value="Protein kinase-like (PK-like)"/>
    <property type="match status" value="1"/>
</dbReference>
<dbReference type="STRING" id="479434.Sthe_3444"/>
<gene>
    <name evidence="1" type="ordered locus">Sthe_3444</name>
</gene>
<name>D1CAK0_SPHTD</name>
<dbReference type="HOGENOM" id="CLU_606776_0_0_0"/>
<evidence type="ECO:0000313" key="1">
    <source>
        <dbReference type="EMBL" id="ACZ40843.1"/>
    </source>
</evidence>
<protein>
    <recommendedName>
        <fullName evidence="3">Aminoglycoside phosphotransferase domain-containing protein</fullName>
    </recommendedName>
</protein>
<dbReference type="EMBL" id="CP001824">
    <property type="protein sequence ID" value="ACZ40843.1"/>
    <property type="molecule type" value="Genomic_DNA"/>
</dbReference>
<reference evidence="2" key="1">
    <citation type="submission" date="2009-11" db="EMBL/GenBank/DDBJ databases">
        <title>The complete chromosome 2 of Sphaerobacter thermophilus DSM 20745.</title>
        <authorList>
            <person name="Lucas S."/>
            <person name="Copeland A."/>
            <person name="Lapidus A."/>
            <person name="Glavina del Rio T."/>
            <person name="Dalin E."/>
            <person name="Tice H."/>
            <person name="Bruce D."/>
            <person name="Goodwin L."/>
            <person name="Pitluck S."/>
            <person name="Kyrpides N."/>
            <person name="Mavromatis K."/>
            <person name="Ivanova N."/>
            <person name="Mikhailova N."/>
            <person name="LaButti K.M."/>
            <person name="Clum A."/>
            <person name="Sun H.I."/>
            <person name="Brettin T."/>
            <person name="Detter J.C."/>
            <person name="Han C."/>
            <person name="Larimer F."/>
            <person name="Land M."/>
            <person name="Hauser L."/>
            <person name="Markowitz V."/>
            <person name="Cheng J.F."/>
            <person name="Hugenholtz P."/>
            <person name="Woyke T."/>
            <person name="Wu D."/>
            <person name="Steenblock K."/>
            <person name="Schneider S."/>
            <person name="Pukall R."/>
            <person name="Goeker M."/>
            <person name="Klenk H.P."/>
            <person name="Eisen J.A."/>
        </authorList>
    </citation>
    <scope>NUCLEOTIDE SEQUENCE [LARGE SCALE GENOMIC DNA]</scope>
    <source>
        <strain evidence="2">ATCC 49802 / DSM 20745 / S 6022</strain>
    </source>
</reference>
<dbReference type="InParanoid" id="D1CAK0"/>
<dbReference type="eggNOG" id="COG3173">
    <property type="taxonomic scope" value="Bacteria"/>
</dbReference>
<dbReference type="KEGG" id="sti:Sthe_3444"/>
<dbReference type="AlphaFoldDB" id="D1CAK0"/>
<proteinExistence type="predicted"/>
<accession>D1CAK0</accession>